<organism evidence="1 2">
    <name type="scientific">Linderina macrospora</name>
    <dbReference type="NCBI Taxonomy" id="4868"/>
    <lineage>
        <taxon>Eukaryota</taxon>
        <taxon>Fungi</taxon>
        <taxon>Fungi incertae sedis</taxon>
        <taxon>Zoopagomycota</taxon>
        <taxon>Kickxellomycotina</taxon>
        <taxon>Kickxellomycetes</taxon>
        <taxon>Kickxellales</taxon>
        <taxon>Kickxellaceae</taxon>
        <taxon>Linderina</taxon>
    </lineage>
</organism>
<protein>
    <submittedName>
        <fullName evidence="1">Uncharacterized protein</fullName>
    </submittedName>
</protein>
<proteinExistence type="predicted"/>
<keyword evidence="2" id="KW-1185">Reference proteome</keyword>
<name>A0ACC1IZT5_9FUNG</name>
<gene>
    <name evidence="1" type="ORF">FBU59_006419</name>
</gene>
<evidence type="ECO:0000313" key="2">
    <source>
        <dbReference type="Proteomes" id="UP001150603"/>
    </source>
</evidence>
<feature type="non-terminal residue" evidence="1">
    <location>
        <position position="91"/>
    </location>
</feature>
<evidence type="ECO:0000313" key="1">
    <source>
        <dbReference type="EMBL" id="KAJ1932305.1"/>
    </source>
</evidence>
<dbReference type="EMBL" id="JANBPW010005589">
    <property type="protein sequence ID" value="KAJ1932305.1"/>
    <property type="molecule type" value="Genomic_DNA"/>
</dbReference>
<sequence length="91" mass="9078">MTSQPVAPTGLGLDFNIDALNLQNLQSLSSIEFDETMANLLSQVSGSMAAVSKSAVPAGSTSSNPLSSPAATDALKTVESPLVSAATVASP</sequence>
<accession>A0ACC1IZT5</accession>
<comment type="caution">
    <text evidence="1">The sequence shown here is derived from an EMBL/GenBank/DDBJ whole genome shotgun (WGS) entry which is preliminary data.</text>
</comment>
<reference evidence="1" key="1">
    <citation type="submission" date="2022-07" db="EMBL/GenBank/DDBJ databases">
        <title>Phylogenomic reconstructions and comparative analyses of Kickxellomycotina fungi.</title>
        <authorList>
            <person name="Reynolds N.K."/>
            <person name="Stajich J.E."/>
            <person name="Barry K."/>
            <person name="Grigoriev I.V."/>
            <person name="Crous P."/>
            <person name="Smith M.E."/>
        </authorList>
    </citation>
    <scope>NUCLEOTIDE SEQUENCE</scope>
    <source>
        <strain evidence="1">NRRL 5244</strain>
    </source>
</reference>
<dbReference type="Proteomes" id="UP001150603">
    <property type="component" value="Unassembled WGS sequence"/>
</dbReference>